<evidence type="ECO:0000256" key="5">
    <source>
        <dbReference type="ARBA" id="ARBA00022840"/>
    </source>
</evidence>
<accession>A0A398CXE9</accession>
<dbReference type="AlphaFoldDB" id="A0A398CWY0"/>
<keyword evidence="8" id="KW-0061">Asparagine biosynthesis</keyword>
<dbReference type="Proteomes" id="UP000266260">
    <property type="component" value="Unassembled WGS sequence"/>
</dbReference>
<dbReference type="InterPro" id="IPR033738">
    <property type="entry name" value="AsnB_N"/>
</dbReference>
<comment type="similarity">
    <text evidence="2">Belongs to the asparagine synthetase family.</text>
</comment>
<accession>A0A398CWY0</accession>
<dbReference type="InterPro" id="IPR017932">
    <property type="entry name" value="GATase_2_dom"/>
</dbReference>
<dbReference type="GO" id="GO:0004066">
    <property type="term" value="F:asparagine synthase (glutamine-hydrolyzing) activity"/>
    <property type="evidence" value="ECO:0007669"/>
    <property type="project" value="UniProtKB-EC"/>
</dbReference>
<dbReference type="EC" id="6.3.5.4" evidence="3"/>
<dbReference type="GO" id="GO:0006529">
    <property type="term" value="P:asparagine biosynthetic process"/>
    <property type="evidence" value="ECO:0007669"/>
    <property type="project" value="UniProtKB-KW"/>
</dbReference>
<dbReference type="GO" id="GO:0005829">
    <property type="term" value="C:cytosol"/>
    <property type="evidence" value="ECO:0007669"/>
    <property type="project" value="TreeGrafter"/>
</dbReference>
<evidence type="ECO:0000256" key="3">
    <source>
        <dbReference type="ARBA" id="ARBA00012737"/>
    </source>
</evidence>
<dbReference type="NCBIfam" id="TIGR01536">
    <property type="entry name" value="asn_synth_AEB"/>
    <property type="match status" value="1"/>
</dbReference>
<dbReference type="CDD" id="cd01991">
    <property type="entry name" value="Asn_synthase_B_C"/>
    <property type="match status" value="1"/>
</dbReference>
<dbReference type="PANTHER" id="PTHR43284">
    <property type="entry name" value="ASPARAGINE SYNTHETASE (GLUTAMINE-HYDROLYZING)"/>
    <property type="match status" value="1"/>
</dbReference>
<evidence type="ECO:0000313" key="13">
    <source>
        <dbReference type="EMBL" id="RIE08036.1"/>
    </source>
</evidence>
<keyword evidence="14" id="KW-1185">Reference proteome</keyword>
<evidence type="ECO:0000256" key="6">
    <source>
        <dbReference type="ARBA" id="ARBA00022962"/>
    </source>
</evidence>
<evidence type="ECO:0000313" key="14">
    <source>
        <dbReference type="Proteomes" id="UP000266260"/>
    </source>
</evidence>
<dbReference type="Gene3D" id="3.60.20.10">
    <property type="entry name" value="Glutamine Phosphoribosylpyrophosphate, subunit 1, domain 1"/>
    <property type="match status" value="1"/>
</dbReference>
<dbReference type="PIRSF" id="PIRSF001589">
    <property type="entry name" value="Asn_synthetase_glu-h"/>
    <property type="match status" value="1"/>
</dbReference>
<evidence type="ECO:0000313" key="15">
    <source>
        <dbReference type="Proteomes" id="UP000266489"/>
    </source>
</evidence>
<gene>
    <name evidence="12" type="primary">asnB</name>
    <name evidence="13" type="ORF">SMC5_08625</name>
    <name evidence="12" type="ORF">SMC6_07700</name>
</gene>
<organism evidence="12 14">
    <name type="scientific">Candidatus Cryosericum odellii</name>
    <dbReference type="NCBI Taxonomy" id="2290917"/>
    <lineage>
        <taxon>Bacteria</taxon>
        <taxon>Pseudomonadati</taxon>
        <taxon>Caldisericota/Cryosericota group</taxon>
        <taxon>Candidatus Cryosericota</taxon>
        <taxon>Candidatus Cryosericia</taxon>
        <taxon>Candidatus Cryosericales</taxon>
        <taxon>Candidatus Cryosericaceae</taxon>
        <taxon>Candidatus Cryosericum</taxon>
    </lineage>
</organism>
<evidence type="ECO:0000256" key="9">
    <source>
        <dbReference type="PIRSR" id="PIRSR001589-2"/>
    </source>
</evidence>
<dbReference type="EMBL" id="QXIT01000136">
    <property type="protein sequence ID" value="RIE07053.1"/>
    <property type="molecule type" value="Genomic_DNA"/>
</dbReference>
<evidence type="ECO:0000256" key="8">
    <source>
        <dbReference type="PIRSR" id="PIRSR001589-1"/>
    </source>
</evidence>
<comment type="caution">
    <text evidence="12">The sequence shown here is derived from an EMBL/GenBank/DDBJ whole genome shotgun (WGS) entry which is preliminary data.</text>
</comment>
<evidence type="ECO:0000256" key="1">
    <source>
        <dbReference type="ARBA" id="ARBA00005187"/>
    </source>
</evidence>
<keyword evidence="12" id="KW-0436">Ligase</keyword>
<evidence type="ECO:0000256" key="4">
    <source>
        <dbReference type="ARBA" id="ARBA00022741"/>
    </source>
</evidence>
<feature type="binding site" evidence="9">
    <location>
        <position position="107"/>
    </location>
    <ligand>
        <name>L-glutamine</name>
        <dbReference type="ChEBI" id="CHEBI:58359"/>
    </ligand>
</feature>
<comment type="catalytic activity">
    <reaction evidence="7">
        <text>L-aspartate + L-glutamine + ATP + H2O = L-asparagine + L-glutamate + AMP + diphosphate + H(+)</text>
        <dbReference type="Rhea" id="RHEA:12228"/>
        <dbReference type="ChEBI" id="CHEBI:15377"/>
        <dbReference type="ChEBI" id="CHEBI:15378"/>
        <dbReference type="ChEBI" id="CHEBI:29985"/>
        <dbReference type="ChEBI" id="CHEBI:29991"/>
        <dbReference type="ChEBI" id="CHEBI:30616"/>
        <dbReference type="ChEBI" id="CHEBI:33019"/>
        <dbReference type="ChEBI" id="CHEBI:58048"/>
        <dbReference type="ChEBI" id="CHEBI:58359"/>
        <dbReference type="ChEBI" id="CHEBI:456215"/>
        <dbReference type="EC" id="6.3.5.4"/>
    </reaction>
</comment>
<dbReference type="InterPro" id="IPR014729">
    <property type="entry name" value="Rossmann-like_a/b/a_fold"/>
</dbReference>
<feature type="domain" description="Glutamine amidotransferase type-2" evidence="11">
    <location>
        <begin position="2"/>
        <end position="221"/>
    </location>
</feature>
<keyword evidence="5 9" id="KW-0067">ATP-binding</keyword>
<evidence type="ECO:0000259" key="11">
    <source>
        <dbReference type="PROSITE" id="PS51278"/>
    </source>
</evidence>
<dbReference type="InterPro" id="IPR029055">
    <property type="entry name" value="Ntn_hydrolases_N"/>
</dbReference>
<dbReference type="Proteomes" id="UP000266489">
    <property type="component" value="Unassembled WGS sequence"/>
</dbReference>
<evidence type="ECO:0000256" key="2">
    <source>
        <dbReference type="ARBA" id="ARBA00005752"/>
    </source>
</evidence>
<dbReference type="InterPro" id="IPR006426">
    <property type="entry name" value="Asn_synth_AEB"/>
</dbReference>
<feature type="active site" description="For GATase activity" evidence="8">
    <location>
        <position position="2"/>
    </location>
</feature>
<dbReference type="PROSITE" id="PS51278">
    <property type="entry name" value="GATASE_TYPE_2"/>
    <property type="match status" value="1"/>
</dbReference>
<proteinExistence type="inferred from homology"/>
<keyword evidence="8" id="KW-0028">Amino-acid biosynthesis</keyword>
<dbReference type="CDD" id="cd00712">
    <property type="entry name" value="AsnB"/>
    <property type="match status" value="1"/>
</dbReference>
<dbReference type="PANTHER" id="PTHR43284:SF1">
    <property type="entry name" value="ASPARAGINE SYNTHETASE"/>
    <property type="match status" value="1"/>
</dbReference>
<evidence type="ECO:0000256" key="7">
    <source>
        <dbReference type="ARBA" id="ARBA00048741"/>
    </source>
</evidence>
<reference evidence="14 15" key="1">
    <citation type="submission" date="2018-09" db="EMBL/GenBank/DDBJ databases">
        <title>Discovery and Ecogenomic Context for Candidatus Cryosericales, a Global Caldiserica Order Active in Thawing Permafrost.</title>
        <authorList>
            <person name="Martinez M.A."/>
            <person name="Woodcroft B.J."/>
            <person name="Ignacio Espinoza J.C."/>
            <person name="Zayed A."/>
            <person name="Singleton C.M."/>
            <person name="Boyd J."/>
            <person name="Li Y.-F."/>
            <person name="Purvine S."/>
            <person name="Maughan H."/>
            <person name="Hodgkins S.B."/>
            <person name="Anderson D."/>
            <person name="Sederholm M."/>
            <person name="Temperton B."/>
            <person name="Saleska S.R."/>
            <person name="Tyson G.W."/>
            <person name="Rich V.I."/>
        </authorList>
    </citation>
    <scope>NUCLEOTIDE SEQUENCE [LARGE SCALE GENOMIC DNA]</scope>
    <source>
        <strain evidence="13 15">SMC5</strain>
        <strain evidence="12 14">SMC6</strain>
    </source>
</reference>
<dbReference type="Pfam" id="PF00733">
    <property type="entry name" value="Asn_synthase"/>
    <property type="match status" value="1"/>
</dbReference>
<dbReference type="RefSeq" id="WP_119120382.1">
    <property type="nucleotide sequence ID" value="NZ_QXIT01000136.1"/>
</dbReference>
<dbReference type="SUPFAM" id="SSF52402">
    <property type="entry name" value="Adenine nucleotide alpha hydrolases-like"/>
    <property type="match status" value="1"/>
</dbReference>
<dbReference type="EMBL" id="QXIU01000211">
    <property type="protein sequence ID" value="RIE08036.1"/>
    <property type="molecule type" value="Genomic_DNA"/>
</dbReference>
<dbReference type="Pfam" id="PF13522">
    <property type="entry name" value="GATase_6"/>
    <property type="match status" value="1"/>
</dbReference>
<dbReference type="SUPFAM" id="SSF56235">
    <property type="entry name" value="N-terminal nucleophile aminohydrolases (Ntn hydrolases)"/>
    <property type="match status" value="1"/>
</dbReference>
<sequence>MCGIAGFVARQPLGEARARSLAHAMAERLVHRGPDAEGVWSDPDGYVALGHRRLSIIDLSAAGSQPMTSASGRWTIVFNGEIFNYQDLRVALERASRGTTKWRGHSDTEVILAAVEQWGVIGTLRELVGQFAIGLWDNTEKQLYLARDRFGEKPLYYGFIGSSFAFASELKAFSVLPDWNPRIDEVSSALYLQYSYVPSPRSIYQGIWKVPPASMLCLKPAMMERQELPAREPYWEARQFVATTDDEARVTYEHEVVQRVETLLKEAVACRMMSDVPLGAFLSGGIDSTTVAALMQEQSTLPIRTFTLGFPVEGYDEAPYARRVAEHLGTSHTEVYVTPQDAYEIIPALPDIYDEPFADSSQIPTFLVSRIARADVTVALSGDGGDEIMGGYNRYAYLPGLWRRFGSWPPAFRGALSTLAMGIPVNVWNALGSASQALRSTARRQRLVGDKMQKLAGLAGARSLEDAYRLLTTNQHWRSLAVAGTMLSSDLPPASETWSVLRRMMYWDTQTYLPDDILCKVDRASMACSLEARAPFLDHRLYEYMASLSDNYLIRDGQTKWLLRQVLKTRVPEALTTRPKSGFGIPIGEWLRGPLRDWAEDLLDAKTLGETGLFDVQSVQHLWKEHVSRRHNWQYDLWTVLMFEAWRRKWTE</sequence>
<dbReference type="Gene3D" id="3.40.50.620">
    <property type="entry name" value="HUPs"/>
    <property type="match status" value="1"/>
</dbReference>
<dbReference type="OrthoDB" id="9763290at2"/>
<dbReference type="GO" id="GO:0005524">
    <property type="term" value="F:ATP binding"/>
    <property type="evidence" value="ECO:0007669"/>
    <property type="project" value="UniProtKB-KW"/>
</dbReference>
<name>A0A398CWY0_9BACT</name>
<protein>
    <recommendedName>
        <fullName evidence="3">asparagine synthase (glutamine-hydrolyzing)</fullName>
        <ecNumber evidence="3">6.3.5.4</ecNumber>
    </recommendedName>
</protein>
<dbReference type="InterPro" id="IPR001962">
    <property type="entry name" value="Asn_synthase"/>
</dbReference>
<keyword evidence="6 8" id="KW-0315">Glutamine amidotransferase</keyword>
<keyword evidence="4 9" id="KW-0547">Nucleotide-binding</keyword>
<evidence type="ECO:0000256" key="10">
    <source>
        <dbReference type="PIRSR" id="PIRSR001589-3"/>
    </source>
</evidence>
<evidence type="ECO:0000313" key="12">
    <source>
        <dbReference type="EMBL" id="RIE07053.1"/>
    </source>
</evidence>
<comment type="pathway">
    <text evidence="1">Amino-acid biosynthesis; L-asparagine biosynthesis; L-asparagine from L-aspartate (L-Gln route): step 1/1.</text>
</comment>
<feature type="binding site" evidence="9">
    <location>
        <begin position="381"/>
        <end position="382"/>
    </location>
    <ligand>
        <name>ATP</name>
        <dbReference type="ChEBI" id="CHEBI:30616"/>
    </ligand>
</feature>
<feature type="site" description="Important for beta-aspartyl-AMP intermediate formation" evidence="10">
    <location>
        <position position="383"/>
    </location>
</feature>
<dbReference type="InterPro" id="IPR051786">
    <property type="entry name" value="ASN_synthetase/amidase"/>
</dbReference>